<dbReference type="EMBL" id="LBRS01000009">
    <property type="protein sequence ID" value="KKQ01396.1"/>
    <property type="molecule type" value="Genomic_DNA"/>
</dbReference>
<dbReference type="Proteomes" id="UP000034344">
    <property type="component" value="Unassembled WGS sequence"/>
</dbReference>
<dbReference type="AlphaFoldDB" id="A0A0G0HBT9"/>
<evidence type="ECO:0000313" key="2">
    <source>
        <dbReference type="EMBL" id="KKQ01396.1"/>
    </source>
</evidence>
<gene>
    <name evidence="2" type="ORF">US11_C0009G0008</name>
</gene>
<dbReference type="STRING" id="1618480.US11_C0009G0008"/>
<evidence type="ECO:0000313" key="3">
    <source>
        <dbReference type="Proteomes" id="UP000034344"/>
    </source>
</evidence>
<organism evidence="2 3">
    <name type="scientific">Candidatus Roizmanbacteria bacterium GW2011_GWA2_36_23</name>
    <dbReference type="NCBI Taxonomy" id="1618480"/>
    <lineage>
        <taxon>Bacteria</taxon>
        <taxon>Candidatus Roizmaniibacteriota</taxon>
    </lineage>
</organism>
<comment type="caution">
    <text evidence="2">The sequence shown here is derived from an EMBL/GenBank/DDBJ whole genome shotgun (WGS) entry which is preliminary data.</text>
</comment>
<keyword evidence="1" id="KW-0472">Membrane</keyword>
<protein>
    <submittedName>
        <fullName evidence="2">Uncharacterized protein</fullName>
    </submittedName>
</protein>
<feature type="transmembrane region" description="Helical" evidence="1">
    <location>
        <begin position="46"/>
        <end position="68"/>
    </location>
</feature>
<keyword evidence="1" id="KW-0812">Transmembrane</keyword>
<keyword evidence="1" id="KW-1133">Transmembrane helix</keyword>
<sequence>MNIKWNRSKILNMLPEIKPTMLPAFKSDITDSRPCYARRPPVDPRLCYISLGKLVLFGIKTVLVVPLIHDLMQPSSVEKWQAKAQAKTLAQLNPQGRWSEVEYRRRYEENYRDAVDQSAHGPKRENP</sequence>
<proteinExistence type="predicted"/>
<accession>A0A0G0HBT9</accession>
<reference evidence="2 3" key="1">
    <citation type="journal article" date="2015" name="Nature">
        <title>rRNA introns, odd ribosomes, and small enigmatic genomes across a large radiation of phyla.</title>
        <authorList>
            <person name="Brown C.T."/>
            <person name="Hug L.A."/>
            <person name="Thomas B.C."/>
            <person name="Sharon I."/>
            <person name="Castelle C.J."/>
            <person name="Singh A."/>
            <person name="Wilkins M.J."/>
            <person name="Williams K.H."/>
            <person name="Banfield J.F."/>
        </authorList>
    </citation>
    <scope>NUCLEOTIDE SEQUENCE [LARGE SCALE GENOMIC DNA]</scope>
</reference>
<name>A0A0G0HBT9_9BACT</name>
<evidence type="ECO:0000256" key="1">
    <source>
        <dbReference type="SAM" id="Phobius"/>
    </source>
</evidence>